<keyword evidence="6" id="KW-0032">Aminotransferase</keyword>
<accession>A0A1M4XIV9</accession>
<evidence type="ECO:0000313" key="7">
    <source>
        <dbReference type="Proteomes" id="UP000184148"/>
    </source>
</evidence>
<evidence type="ECO:0000256" key="3">
    <source>
        <dbReference type="ARBA" id="ARBA00022898"/>
    </source>
</evidence>
<dbReference type="GO" id="GO:0008483">
    <property type="term" value="F:transaminase activity"/>
    <property type="evidence" value="ECO:0007669"/>
    <property type="project" value="UniProtKB-KW"/>
</dbReference>
<dbReference type="InterPro" id="IPR043131">
    <property type="entry name" value="BCAT-like_N"/>
</dbReference>
<dbReference type="RefSeq" id="WP_073237994.1">
    <property type="nucleotide sequence ID" value="NZ_FQUY01000008.1"/>
</dbReference>
<evidence type="ECO:0000256" key="2">
    <source>
        <dbReference type="ARBA" id="ARBA00009320"/>
    </source>
</evidence>
<dbReference type="STRING" id="1121429.SAMN02745133_01470"/>
<evidence type="ECO:0000256" key="5">
    <source>
        <dbReference type="RuleBase" id="RU004516"/>
    </source>
</evidence>
<sequence length="281" mass="31681">MALILIDGLPEKKDSISAFTWGCAYGYGLFETLLILRNRPVFLEQHLKRMRLSAGLLQLAMPEEDDLIEWVWRLLRPGNVPVGKLKITLLARERIPGEEKIAAHTVLSVQPGRPYPESLYETGVSIGLLNQTKNENSVLVKHKTLNYLENLLGREQARKNNWFEGLFHNTKGRLCEGTVSNLFLVKDQTIITPGVREGLLPGVTREIVINLARRNKLPVAVGKITEKDLSEADEVFLTNSLFGIMPVTRIGDKIIRNGKPGELTKSLMNLYKDLLKDRGYL</sequence>
<dbReference type="InterPro" id="IPR050571">
    <property type="entry name" value="Class-IV_PLP-Dep_Aminotrnsfr"/>
</dbReference>
<dbReference type="GO" id="GO:0046394">
    <property type="term" value="P:carboxylic acid biosynthetic process"/>
    <property type="evidence" value="ECO:0007669"/>
    <property type="project" value="UniProtKB-ARBA"/>
</dbReference>
<dbReference type="Proteomes" id="UP000184148">
    <property type="component" value="Unassembled WGS sequence"/>
</dbReference>
<evidence type="ECO:0000256" key="4">
    <source>
        <dbReference type="RuleBase" id="RU004106"/>
    </source>
</evidence>
<gene>
    <name evidence="6" type="ORF">SAMN02745133_01470</name>
</gene>
<dbReference type="OrthoDB" id="9805628at2"/>
<keyword evidence="6" id="KW-0808">Transferase</keyword>
<proteinExistence type="inferred from homology"/>
<dbReference type="InterPro" id="IPR043132">
    <property type="entry name" value="BCAT-like_C"/>
</dbReference>
<keyword evidence="3 5" id="KW-0663">Pyridoxal phosphate</keyword>
<evidence type="ECO:0000256" key="1">
    <source>
        <dbReference type="ARBA" id="ARBA00001933"/>
    </source>
</evidence>
<dbReference type="PANTHER" id="PTHR42743:SF11">
    <property type="entry name" value="AMINODEOXYCHORISMATE LYASE"/>
    <property type="match status" value="1"/>
</dbReference>
<dbReference type="AlphaFoldDB" id="A0A1M4XIV9"/>
<dbReference type="Gene3D" id="3.20.10.10">
    <property type="entry name" value="D-amino Acid Aminotransferase, subunit A, domain 2"/>
    <property type="match status" value="1"/>
</dbReference>
<name>A0A1M4XIV9_9FIRM</name>
<reference evidence="7" key="1">
    <citation type="submission" date="2016-11" db="EMBL/GenBank/DDBJ databases">
        <authorList>
            <person name="Varghese N."/>
            <person name="Submissions S."/>
        </authorList>
    </citation>
    <scope>NUCLEOTIDE SEQUENCE [LARGE SCALE GENOMIC DNA]</scope>
    <source>
        <strain evidence="7">DSM 12395</strain>
    </source>
</reference>
<organism evidence="6 7">
    <name type="scientific">Desulforamulus putei DSM 12395</name>
    <dbReference type="NCBI Taxonomy" id="1121429"/>
    <lineage>
        <taxon>Bacteria</taxon>
        <taxon>Bacillati</taxon>
        <taxon>Bacillota</taxon>
        <taxon>Clostridia</taxon>
        <taxon>Eubacteriales</taxon>
        <taxon>Peptococcaceae</taxon>
        <taxon>Desulforamulus</taxon>
    </lineage>
</organism>
<evidence type="ECO:0000313" key="6">
    <source>
        <dbReference type="EMBL" id="SHE93439.1"/>
    </source>
</evidence>
<dbReference type="InterPro" id="IPR018300">
    <property type="entry name" value="Aminotrans_IV_CS"/>
</dbReference>
<comment type="cofactor">
    <cofactor evidence="1 5">
        <name>pyridoxal 5'-phosphate</name>
        <dbReference type="ChEBI" id="CHEBI:597326"/>
    </cofactor>
</comment>
<dbReference type="Gene3D" id="3.30.470.10">
    <property type="match status" value="1"/>
</dbReference>
<comment type="similarity">
    <text evidence="2 4">Belongs to the class-IV pyridoxal-phosphate-dependent aminotransferase family.</text>
</comment>
<dbReference type="GO" id="GO:0008652">
    <property type="term" value="P:amino acid biosynthetic process"/>
    <property type="evidence" value="ECO:0007669"/>
    <property type="project" value="UniProtKB-ARBA"/>
</dbReference>
<dbReference type="EMBL" id="FQUY01000008">
    <property type="protein sequence ID" value="SHE93439.1"/>
    <property type="molecule type" value="Genomic_DNA"/>
</dbReference>
<dbReference type="FunFam" id="3.20.10.10:FF:000002">
    <property type="entry name" value="D-alanine aminotransferase"/>
    <property type="match status" value="1"/>
</dbReference>
<dbReference type="SUPFAM" id="SSF56752">
    <property type="entry name" value="D-aminoacid aminotransferase-like PLP-dependent enzymes"/>
    <property type="match status" value="1"/>
</dbReference>
<dbReference type="GO" id="GO:0005829">
    <property type="term" value="C:cytosol"/>
    <property type="evidence" value="ECO:0007669"/>
    <property type="project" value="TreeGrafter"/>
</dbReference>
<keyword evidence="7" id="KW-1185">Reference proteome</keyword>
<dbReference type="InterPro" id="IPR001544">
    <property type="entry name" value="Aminotrans_IV"/>
</dbReference>
<dbReference type="PANTHER" id="PTHR42743">
    <property type="entry name" value="AMINO-ACID AMINOTRANSFERASE"/>
    <property type="match status" value="1"/>
</dbReference>
<dbReference type="Pfam" id="PF01063">
    <property type="entry name" value="Aminotran_4"/>
    <property type="match status" value="1"/>
</dbReference>
<protein>
    <submittedName>
        <fullName evidence="6">Branched-chain amino acid aminotransferase</fullName>
    </submittedName>
</protein>
<dbReference type="PROSITE" id="PS00770">
    <property type="entry name" value="AA_TRANSFER_CLASS_4"/>
    <property type="match status" value="1"/>
</dbReference>
<dbReference type="InterPro" id="IPR036038">
    <property type="entry name" value="Aminotransferase-like"/>
</dbReference>